<dbReference type="Proteomes" id="UP001057375">
    <property type="component" value="Unassembled WGS sequence"/>
</dbReference>
<dbReference type="PANTHER" id="PTHR37984">
    <property type="entry name" value="PROTEIN CBG26694"/>
    <property type="match status" value="1"/>
</dbReference>
<feature type="non-terminal residue" evidence="2">
    <location>
        <position position="1"/>
    </location>
</feature>
<evidence type="ECO:0000313" key="2">
    <source>
        <dbReference type="EMBL" id="GKT20057.1"/>
    </source>
</evidence>
<dbReference type="PANTHER" id="PTHR37984:SF5">
    <property type="entry name" value="PROTEIN NYNRIN-LIKE"/>
    <property type="match status" value="1"/>
</dbReference>
<reference evidence="2" key="1">
    <citation type="submission" date="2022-03" db="EMBL/GenBank/DDBJ databases">
        <title>Draft genome sequence of Aduncisulcus paluster, a free-living microaerophilic Fornicata.</title>
        <authorList>
            <person name="Yuyama I."/>
            <person name="Kume K."/>
            <person name="Tamura T."/>
            <person name="Inagaki Y."/>
            <person name="Hashimoto T."/>
        </authorList>
    </citation>
    <scope>NUCLEOTIDE SEQUENCE</scope>
    <source>
        <strain evidence="2">NY0171</strain>
    </source>
</reference>
<dbReference type="PROSITE" id="PS50994">
    <property type="entry name" value="INTEGRASE"/>
    <property type="match status" value="1"/>
</dbReference>
<dbReference type="InterPro" id="IPR050951">
    <property type="entry name" value="Retrovirus_Pol_polyprotein"/>
</dbReference>
<gene>
    <name evidence="2" type="ORF">ADUPG1_011633</name>
</gene>
<organism evidence="2 3">
    <name type="scientific">Aduncisulcus paluster</name>
    <dbReference type="NCBI Taxonomy" id="2918883"/>
    <lineage>
        <taxon>Eukaryota</taxon>
        <taxon>Metamonada</taxon>
        <taxon>Carpediemonas-like organisms</taxon>
        <taxon>Aduncisulcus</taxon>
    </lineage>
</organism>
<protein>
    <recommendedName>
        <fullName evidence="1">Integrase catalytic domain-containing protein</fullName>
    </recommendedName>
</protein>
<dbReference type="InterPro" id="IPR001584">
    <property type="entry name" value="Integrase_cat-core"/>
</dbReference>
<dbReference type="SUPFAM" id="SSF53098">
    <property type="entry name" value="Ribonuclease H-like"/>
    <property type="match status" value="1"/>
</dbReference>
<evidence type="ECO:0000313" key="3">
    <source>
        <dbReference type="Proteomes" id="UP001057375"/>
    </source>
</evidence>
<dbReference type="EMBL" id="BQXS01012144">
    <property type="protein sequence ID" value="GKT20057.1"/>
    <property type="molecule type" value="Genomic_DNA"/>
</dbReference>
<sequence>AKEAADVLFEFFMQYGIPEVIRSDNGSQFVNSIWEHLLKSLHLKHHRIVAGNPQSNGIIERSNRELLKFLRGMIAGGLPSVEWVDALPSVQFLMNTQEHSALGITPFELMFGRETTNLFDILREKQTHDLKLGNRKSKELARRYLDYRKELMDELVEKARKIQEKFKKNEELELVMEGDAVWLVPNKKKKLSARLRGPFIIKNVFPRNMANISSLTDDSTLRVHLRRLVPVKGSHSMEELRSMAASITVNTGIANPGEA</sequence>
<proteinExistence type="predicted"/>
<comment type="caution">
    <text evidence="2">The sequence shown here is derived from an EMBL/GenBank/DDBJ whole genome shotgun (WGS) entry which is preliminary data.</text>
</comment>
<feature type="domain" description="Integrase catalytic" evidence="1">
    <location>
        <begin position="1"/>
        <end position="114"/>
    </location>
</feature>
<accession>A0ABQ5JWM8</accession>
<dbReference type="InterPro" id="IPR036397">
    <property type="entry name" value="RNaseH_sf"/>
</dbReference>
<keyword evidence="3" id="KW-1185">Reference proteome</keyword>
<dbReference type="InterPro" id="IPR012337">
    <property type="entry name" value="RNaseH-like_sf"/>
</dbReference>
<dbReference type="Gene3D" id="3.30.420.10">
    <property type="entry name" value="Ribonuclease H-like superfamily/Ribonuclease H"/>
    <property type="match status" value="1"/>
</dbReference>
<evidence type="ECO:0000259" key="1">
    <source>
        <dbReference type="PROSITE" id="PS50994"/>
    </source>
</evidence>
<name>A0ABQ5JWM8_9EUKA</name>